<dbReference type="OrthoDB" id="3796807at2759"/>
<dbReference type="EMBL" id="SWKU01000096">
    <property type="protein sequence ID" value="KAF2992875.1"/>
    <property type="molecule type" value="Genomic_DNA"/>
</dbReference>
<feature type="non-terminal residue" evidence="2">
    <location>
        <position position="199"/>
    </location>
</feature>
<evidence type="ECO:0000313" key="3">
    <source>
        <dbReference type="Proteomes" id="UP000801428"/>
    </source>
</evidence>
<proteinExistence type="predicted"/>
<dbReference type="Proteomes" id="UP000801428">
    <property type="component" value="Unassembled WGS sequence"/>
</dbReference>
<reference evidence="2" key="1">
    <citation type="submission" date="2019-04" db="EMBL/GenBank/DDBJ databases">
        <title>Sequencing of skin fungus with MAO and IRED activity.</title>
        <authorList>
            <person name="Marsaioli A.J."/>
            <person name="Bonatto J.M.C."/>
            <person name="Reis Junior O."/>
        </authorList>
    </citation>
    <scope>NUCLEOTIDE SEQUENCE</scope>
    <source>
        <strain evidence="2">30M1</strain>
    </source>
</reference>
<feature type="compositionally biased region" description="Acidic residues" evidence="1">
    <location>
        <begin position="187"/>
        <end position="199"/>
    </location>
</feature>
<dbReference type="AlphaFoldDB" id="A0A9P4W315"/>
<keyword evidence="3" id="KW-1185">Reference proteome</keyword>
<accession>A0A9P4W315</accession>
<feature type="region of interest" description="Disordered" evidence="1">
    <location>
        <begin position="170"/>
        <end position="199"/>
    </location>
</feature>
<gene>
    <name evidence="2" type="ORF">E8E13_000053</name>
</gene>
<protein>
    <submittedName>
        <fullName evidence="2">Uncharacterized protein</fullName>
    </submittedName>
</protein>
<evidence type="ECO:0000256" key="1">
    <source>
        <dbReference type="SAM" id="MobiDB-lite"/>
    </source>
</evidence>
<sequence>WSADAQRRDIAALRATCTRCVQTIAKQRERCNKPGHRRCGHCARGNRGGCTLVPDALNGRVNRLYELRDRYDAAVTAAATPRADANVTRTGVALARAQRQFNLELSDIRRVAARSGTPIGVATQLPTTSPQYLGLILVEQRRQATAAERQAAASEGLALSMDRLGRWMEDNVPVRPADGGDFHDFDEGGESGGEDDEDE</sequence>
<name>A0A9P4W315_CURKU</name>
<comment type="caution">
    <text evidence="2">The sequence shown here is derived from an EMBL/GenBank/DDBJ whole genome shotgun (WGS) entry which is preliminary data.</text>
</comment>
<organism evidence="2 3">
    <name type="scientific">Curvularia kusanoi</name>
    <name type="common">Cochliobolus kusanoi</name>
    <dbReference type="NCBI Taxonomy" id="90978"/>
    <lineage>
        <taxon>Eukaryota</taxon>
        <taxon>Fungi</taxon>
        <taxon>Dikarya</taxon>
        <taxon>Ascomycota</taxon>
        <taxon>Pezizomycotina</taxon>
        <taxon>Dothideomycetes</taxon>
        <taxon>Pleosporomycetidae</taxon>
        <taxon>Pleosporales</taxon>
        <taxon>Pleosporineae</taxon>
        <taxon>Pleosporaceae</taxon>
        <taxon>Curvularia</taxon>
    </lineage>
</organism>
<evidence type="ECO:0000313" key="2">
    <source>
        <dbReference type="EMBL" id="KAF2992875.1"/>
    </source>
</evidence>